<name>A0ABV6YSE7_UNCC1</name>
<keyword evidence="2" id="KW-1185">Reference proteome</keyword>
<dbReference type="EMBL" id="JBHPBY010000021">
    <property type="protein sequence ID" value="MFC1849114.1"/>
    <property type="molecule type" value="Genomic_DNA"/>
</dbReference>
<gene>
    <name evidence="1" type="ORF">ACFL27_02795</name>
</gene>
<sequence length="58" mass="6423">MAEINTLIKEKLVHYPPQVQKLALEAVQVAQSGMSEPAIMQHLEAVLRALIKQEGKVT</sequence>
<accession>A0ABV6YSE7</accession>
<comment type="caution">
    <text evidence="1">The sequence shown here is derived from an EMBL/GenBank/DDBJ whole genome shotgun (WGS) entry which is preliminary data.</text>
</comment>
<proteinExistence type="predicted"/>
<evidence type="ECO:0000313" key="2">
    <source>
        <dbReference type="Proteomes" id="UP001594351"/>
    </source>
</evidence>
<reference evidence="1 2" key="1">
    <citation type="submission" date="2024-09" db="EMBL/GenBank/DDBJ databases">
        <title>Laminarin stimulates single cell rates of sulfate reduction while oxygen inhibits transcriptomic activity in coastal marine sediment.</title>
        <authorList>
            <person name="Lindsay M."/>
            <person name="Orcutt B."/>
            <person name="Emerson D."/>
            <person name="Stepanauskas R."/>
            <person name="D'Angelo T."/>
        </authorList>
    </citation>
    <scope>NUCLEOTIDE SEQUENCE [LARGE SCALE GENOMIC DNA]</scope>
    <source>
        <strain evidence="1">SAG AM-311-K15</strain>
    </source>
</reference>
<dbReference type="Proteomes" id="UP001594351">
    <property type="component" value="Unassembled WGS sequence"/>
</dbReference>
<protein>
    <submittedName>
        <fullName evidence="1">Uncharacterized protein</fullName>
    </submittedName>
</protein>
<evidence type="ECO:0000313" key="1">
    <source>
        <dbReference type="EMBL" id="MFC1849114.1"/>
    </source>
</evidence>
<organism evidence="1 2">
    <name type="scientific">candidate division CSSED10-310 bacterium</name>
    <dbReference type="NCBI Taxonomy" id="2855610"/>
    <lineage>
        <taxon>Bacteria</taxon>
        <taxon>Bacteria division CSSED10-310</taxon>
    </lineage>
</organism>